<dbReference type="EMBL" id="JAPWTK010000291">
    <property type="protein sequence ID" value="KAJ8943367.1"/>
    <property type="molecule type" value="Genomic_DNA"/>
</dbReference>
<dbReference type="Proteomes" id="UP001162162">
    <property type="component" value="Unassembled WGS sequence"/>
</dbReference>
<dbReference type="InterPro" id="IPR036770">
    <property type="entry name" value="Ankyrin_rpt-contain_sf"/>
</dbReference>
<sequence length="86" mass="9660">MVCLVPLINKDPLHHYTHGMKVCYLNCIRILLEKGANLNCSYRANLTPLHVLVFTVSENITLNCDAEEAELRVHQEPAHPAADARP</sequence>
<accession>A0AAV8XY24</accession>
<reference evidence="1" key="1">
    <citation type="journal article" date="2023" name="Insect Mol. Biol.">
        <title>Genome sequencing provides insights into the evolution of gene families encoding plant cell wall-degrading enzymes in longhorned beetles.</title>
        <authorList>
            <person name="Shin N.R."/>
            <person name="Okamura Y."/>
            <person name="Kirsch R."/>
            <person name="Pauchet Y."/>
        </authorList>
    </citation>
    <scope>NUCLEOTIDE SEQUENCE</scope>
    <source>
        <strain evidence="1">AMC_N1</strain>
    </source>
</reference>
<keyword evidence="2" id="KW-1185">Reference proteome</keyword>
<proteinExistence type="predicted"/>
<comment type="caution">
    <text evidence="1">The sequence shown here is derived from an EMBL/GenBank/DDBJ whole genome shotgun (WGS) entry which is preliminary data.</text>
</comment>
<evidence type="ECO:0000313" key="1">
    <source>
        <dbReference type="EMBL" id="KAJ8943367.1"/>
    </source>
</evidence>
<dbReference type="AlphaFoldDB" id="A0AAV8XY24"/>
<name>A0AAV8XY24_9CUCU</name>
<protein>
    <submittedName>
        <fullName evidence="1">Uncharacterized protein</fullName>
    </submittedName>
</protein>
<gene>
    <name evidence="1" type="ORF">NQ318_002600</name>
</gene>
<dbReference type="SUPFAM" id="SSF48403">
    <property type="entry name" value="Ankyrin repeat"/>
    <property type="match status" value="1"/>
</dbReference>
<evidence type="ECO:0000313" key="2">
    <source>
        <dbReference type="Proteomes" id="UP001162162"/>
    </source>
</evidence>
<dbReference type="Gene3D" id="1.25.40.20">
    <property type="entry name" value="Ankyrin repeat-containing domain"/>
    <property type="match status" value="1"/>
</dbReference>
<organism evidence="1 2">
    <name type="scientific">Aromia moschata</name>
    <dbReference type="NCBI Taxonomy" id="1265417"/>
    <lineage>
        <taxon>Eukaryota</taxon>
        <taxon>Metazoa</taxon>
        <taxon>Ecdysozoa</taxon>
        <taxon>Arthropoda</taxon>
        <taxon>Hexapoda</taxon>
        <taxon>Insecta</taxon>
        <taxon>Pterygota</taxon>
        <taxon>Neoptera</taxon>
        <taxon>Endopterygota</taxon>
        <taxon>Coleoptera</taxon>
        <taxon>Polyphaga</taxon>
        <taxon>Cucujiformia</taxon>
        <taxon>Chrysomeloidea</taxon>
        <taxon>Cerambycidae</taxon>
        <taxon>Cerambycinae</taxon>
        <taxon>Callichromatini</taxon>
        <taxon>Aromia</taxon>
    </lineage>
</organism>